<organism evidence="3">
    <name type="scientific">Salpingoeca rosetta (strain ATCC 50818 / BSB-021)</name>
    <dbReference type="NCBI Taxonomy" id="946362"/>
    <lineage>
        <taxon>Eukaryota</taxon>
        <taxon>Choanoflagellata</taxon>
        <taxon>Craspedida</taxon>
        <taxon>Salpingoecidae</taxon>
        <taxon>Salpingoeca</taxon>
    </lineage>
</organism>
<gene>
    <name evidence="2" type="ORF">PTSG_13183</name>
</gene>
<evidence type="ECO:0000313" key="2">
    <source>
        <dbReference type="EMBL" id="EGD81345.1"/>
    </source>
</evidence>
<accession>F2UT86</accession>
<name>F2UT86_SALR5</name>
<proteinExistence type="predicted"/>
<evidence type="ECO:0000256" key="1">
    <source>
        <dbReference type="SAM" id="MobiDB-lite"/>
    </source>
</evidence>
<dbReference type="RefSeq" id="XP_004987622.1">
    <property type="nucleotide sequence ID" value="XM_004987565.1"/>
</dbReference>
<dbReference type="InParanoid" id="F2UT86"/>
<keyword evidence="3" id="KW-1185">Reference proteome</keyword>
<dbReference type="AlphaFoldDB" id="F2UT86"/>
<feature type="region of interest" description="Disordered" evidence="1">
    <location>
        <begin position="75"/>
        <end position="97"/>
    </location>
</feature>
<reference evidence="2" key="1">
    <citation type="submission" date="2009-08" db="EMBL/GenBank/DDBJ databases">
        <title>Annotation of Salpingoeca rosetta.</title>
        <authorList>
            <consortium name="The Broad Institute Genome Sequencing Platform"/>
            <person name="Russ C."/>
            <person name="Cuomo C."/>
            <person name="Burger G."/>
            <person name="Gray M.W."/>
            <person name="Holland P.W.H."/>
            <person name="King N."/>
            <person name="Lang F.B.F."/>
            <person name="Roger A.J."/>
            <person name="Ruiz-Trillo I."/>
            <person name="Young S.K."/>
            <person name="Zeng Q."/>
            <person name="Gargeya S."/>
            <person name="Alvarado L."/>
            <person name="Berlin A."/>
            <person name="Chapman S.B."/>
            <person name="Chen Z."/>
            <person name="Freedman E."/>
            <person name="Gellesch M."/>
            <person name="Goldberg J."/>
            <person name="Griggs A."/>
            <person name="Gujja S."/>
            <person name="Heilman E."/>
            <person name="Heiman D."/>
            <person name="Howarth C."/>
            <person name="Mehta T."/>
            <person name="Neiman D."/>
            <person name="Pearson M."/>
            <person name="Roberts A."/>
            <person name="Saif S."/>
            <person name="Shea T."/>
            <person name="Shenoy N."/>
            <person name="Sisk P."/>
            <person name="Stolte C."/>
            <person name="Sykes S."/>
            <person name="White J."/>
            <person name="Yandava C."/>
            <person name="Haas B."/>
            <person name="Nusbaum C."/>
            <person name="Birren B."/>
        </authorList>
    </citation>
    <scope>NUCLEOTIDE SEQUENCE [LARGE SCALE GENOMIC DNA]</scope>
    <source>
        <strain evidence="2">ATCC 50818</strain>
    </source>
</reference>
<protein>
    <submittedName>
        <fullName evidence="2">Uncharacterized protein</fullName>
    </submittedName>
</protein>
<feature type="compositionally biased region" description="Low complexity" evidence="1">
    <location>
        <begin position="138"/>
        <end position="156"/>
    </location>
</feature>
<dbReference type="GeneID" id="16068142"/>
<feature type="compositionally biased region" description="Low complexity" evidence="1">
    <location>
        <begin position="211"/>
        <end position="230"/>
    </location>
</feature>
<sequence>MGGPQDTMSTYAPLAHHPAFAQYAQPQAPPMQQQPQPQPQQHQLPQHQAMFMPNMHPQFQPLMALATAANMAPQLAPPFGHPAPMAKAAPTPQDDAAHGSHALMQHLCHAVNTSSQMSHSDSDDASSSSKQQHHHLHQQQQHQQQQRQSPHEATVASFPATTTTAAPPVGSWFMPQAPFYFPVSQAMPAACWAPTMMPSTTFVSMAQHQFQQQQMQQQQQQQQQQQPQQQPVTAPLSG</sequence>
<dbReference type="EMBL" id="GL833002">
    <property type="protein sequence ID" value="EGD81345.1"/>
    <property type="molecule type" value="Genomic_DNA"/>
</dbReference>
<dbReference type="Proteomes" id="UP000007799">
    <property type="component" value="Unassembled WGS sequence"/>
</dbReference>
<feature type="region of interest" description="Disordered" evidence="1">
    <location>
        <begin position="211"/>
        <end position="238"/>
    </location>
</feature>
<feature type="region of interest" description="Disordered" evidence="1">
    <location>
        <begin position="113"/>
        <end position="156"/>
    </location>
</feature>
<evidence type="ECO:0000313" key="3">
    <source>
        <dbReference type="Proteomes" id="UP000007799"/>
    </source>
</evidence>
<dbReference type="KEGG" id="sre:PTSG_13183"/>
<feature type="compositionally biased region" description="Low complexity" evidence="1">
    <location>
        <begin position="114"/>
        <end position="130"/>
    </location>
</feature>